<dbReference type="InterPro" id="IPR007361">
    <property type="entry name" value="DUF427"/>
</dbReference>
<dbReference type="Gene3D" id="2.170.150.40">
    <property type="entry name" value="Domain of unknown function (DUF427)"/>
    <property type="match status" value="1"/>
</dbReference>
<reference evidence="2" key="1">
    <citation type="submission" date="2022-06" db="EMBL/GenBank/DDBJ databases">
        <authorList>
            <person name="Lu C.-H."/>
        </authorList>
    </citation>
    <scope>NUCLEOTIDE SEQUENCE</scope>
    <source>
        <strain evidence="2">21MJYT02-11</strain>
    </source>
</reference>
<sequence length="120" mass="13820">MPDIDVDPNHPITVEANPRRVTVTFNGFTIADSRMARTLREASYPPVQYIPRDDVQMNHLERTQHHTHCPYKGDASYYTIVADGERAENAVWTYEQPKPAAREVGSYLAFYPDKVIIREE</sequence>
<evidence type="ECO:0000313" key="3">
    <source>
        <dbReference type="Proteomes" id="UP001162811"/>
    </source>
</evidence>
<dbReference type="PANTHER" id="PTHR34310">
    <property type="entry name" value="DUF427 DOMAIN PROTEIN (AFU_ORTHOLOGUE AFUA_3G02220)"/>
    <property type="match status" value="1"/>
</dbReference>
<proteinExistence type="predicted"/>
<comment type="caution">
    <text evidence="2">The sequence shown here is derived from an EMBL/GenBank/DDBJ whole genome shotgun (WGS) entry which is preliminary data.</text>
</comment>
<reference evidence="2" key="2">
    <citation type="journal article" date="2023" name="Front. Microbiol.">
        <title>Ralstonia chuxiongensis sp. nov., Ralstonia mojiangensis sp. nov., and Ralstonia soli sp. nov., isolated from tobacco fields, are three novel species in the family Burkholderiaceae.</title>
        <authorList>
            <person name="Lu C.H."/>
            <person name="Zhang Y.Y."/>
            <person name="Jiang N."/>
            <person name="Chen W."/>
            <person name="Shao X."/>
            <person name="Zhao Z.M."/>
            <person name="Lu W.L."/>
            <person name="Hu X."/>
            <person name="Xi Y.X."/>
            <person name="Zou S.Y."/>
            <person name="Wei Q.J."/>
            <person name="Lin Z.L."/>
            <person name="Gong L."/>
            <person name="Gai X.T."/>
            <person name="Zhang L.Q."/>
            <person name="Li J.Y."/>
            <person name="Jin Y."/>
            <person name="Xia Z.Y."/>
        </authorList>
    </citation>
    <scope>NUCLEOTIDE SEQUENCE</scope>
    <source>
        <strain evidence="2">21MJYT02-11</strain>
    </source>
</reference>
<keyword evidence="3" id="KW-1185">Reference proteome</keyword>
<accession>A0ABT1AF19</accession>
<dbReference type="Pfam" id="PF04248">
    <property type="entry name" value="NTP_transf_9"/>
    <property type="match status" value="1"/>
</dbReference>
<gene>
    <name evidence="2" type="ORF">NG900_02095</name>
</gene>
<dbReference type="InterPro" id="IPR038694">
    <property type="entry name" value="DUF427_sf"/>
</dbReference>
<dbReference type="Proteomes" id="UP001162811">
    <property type="component" value="Unassembled WGS sequence"/>
</dbReference>
<organism evidence="2 3">
    <name type="scientific">Ralstonia soli</name>
    <dbReference type="NCBI Taxonomy" id="2953896"/>
    <lineage>
        <taxon>Bacteria</taxon>
        <taxon>Pseudomonadati</taxon>
        <taxon>Pseudomonadota</taxon>
        <taxon>Betaproteobacteria</taxon>
        <taxon>Burkholderiales</taxon>
        <taxon>Burkholderiaceae</taxon>
        <taxon>Ralstonia</taxon>
    </lineage>
</organism>
<protein>
    <submittedName>
        <fullName evidence="2">DUF427 domain-containing protein</fullName>
    </submittedName>
</protein>
<dbReference type="EMBL" id="JAMXHT010000001">
    <property type="protein sequence ID" value="MCO5396982.1"/>
    <property type="molecule type" value="Genomic_DNA"/>
</dbReference>
<evidence type="ECO:0000259" key="1">
    <source>
        <dbReference type="Pfam" id="PF04248"/>
    </source>
</evidence>
<dbReference type="PANTHER" id="PTHR34310:SF9">
    <property type="entry name" value="BLR5716 PROTEIN"/>
    <property type="match status" value="1"/>
</dbReference>
<evidence type="ECO:0000313" key="2">
    <source>
        <dbReference type="EMBL" id="MCO5396982.1"/>
    </source>
</evidence>
<feature type="domain" description="DUF427" evidence="1">
    <location>
        <begin position="21"/>
        <end position="113"/>
    </location>
</feature>
<dbReference type="RefSeq" id="WP_252676198.1">
    <property type="nucleotide sequence ID" value="NZ_JAMXHT010000001.1"/>
</dbReference>
<name>A0ABT1AF19_9RALS</name>